<evidence type="ECO:0000313" key="2">
    <source>
        <dbReference type="EMBL" id="OGF27905.1"/>
    </source>
</evidence>
<organism evidence="2 3">
    <name type="scientific">Candidatus Falkowbacteria bacterium RIFOXYA2_FULL_47_19</name>
    <dbReference type="NCBI Taxonomy" id="1797994"/>
    <lineage>
        <taxon>Bacteria</taxon>
        <taxon>Candidatus Falkowiibacteriota</taxon>
    </lineage>
</organism>
<comment type="caution">
    <text evidence="2">The sequence shown here is derived from an EMBL/GenBank/DDBJ whole genome shotgun (WGS) entry which is preliminary data.</text>
</comment>
<proteinExistence type="predicted"/>
<evidence type="ECO:0000313" key="3">
    <source>
        <dbReference type="Proteomes" id="UP000178367"/>
    </source>
</evidence>
<gene>
    <name evidence="2" type="ORF">A2227_04800</name>
</gene>
<dbReference type="Proteomes" id="UP000178367">
    <property type="component" value="Unassembled WGS sequence"/>
</dbReference>
<feature type="compositionally biased region" description="Basic residues" evidence="1">
    <location>
        <begin position="1"/>
        <end position="36"/>
    </location>
</feature>
<name>A0A1F5SMG3_9BACT</name>
<dbReference type="AlphaFoldDB" id="A0A1F5SMG3"/>
<evidence type="ECO:0000256" key="1">
    <source>
        <dbReference type="SAM" id="MobiDB-lite"/>
    </source>
</evidence>
<reference evidence="2 3" key="1">
    <citation type="journal article" date="2016" name="Nat. Commun.">
        <title>Thousands of microbial genomes shed light on interconnected biogeochemical processes in an aquifer system.</title>
        <authorList>
            <person name="Anantharaman K."/>
            <person name="Brown C.T."/>
            <person name="Hug L.A."/>
            <person name="Sharon I."/>
            <person name="Castelle C.J."/>
            <person name="Probst A.J."/>
            <person name="Thomas B.C."/>
            <person name="Singh A."/>
            <person name="Wilkins M.J."/>
            <person name="Karaoz U."/>
            <person name="Brodie E.L."/>
            <person name="Williams K.H."/>
            <person name="Hubbard S.S."/>
            <person name="Banfield J.F."/>
        </authorList>
    </citation>
    <scope>NUCLEOTIDE SEQUENCE [LARGE SCALE GENOMIC DNA]</scope>
</reference>
<dbReference type="EMBL" id="MFGB01000005">
    <property type="protein sequence ID" value="OGF27905.1"/>
    <property type="molecule type" value="Genomic_DNA"/>
</dbReference>
<protein>
    <submittedName>
        <fullName evidence="2">Uncharacterized protein</fullName>
    </submittedName>
</protein>
<sequence>MPRSHARQNKNRKKLGRKKWKNKKKQKRHKKKKHRGNLVLIAPSRRTPKGNAIRPIAPTSIGKIFTIKHPQQRFFKKKGSVL</sequence>
<feature type="region of interest" description="Disordered" evidence="1">
    <location>
        <begin position="1"/>
        <end position="55"/>
    </location>
</feature>
<accession>A0A1F5SMG3</accession>